<feature type="domain" description="Ubiquitin-like protease family profile" evidence="5">
    <location>
        <begin position="92"/>
        <end position="325"/>
    </location>
</feature>
<dbReference type="SUPFAM" id="SSF54001">
    <property type="entry name" value="Cysteine proteinases"/>
    <property type="match status" value="1"/>
</dbReference>
<evidence type="ECO:0000256" key="2">
    <source>
        <dbReference type="ARBA" id="ARBA00022670"/>
    </source>
</evidence>
<evidence type="ECO:0000259" key="5">
    <source>
        <dbReference type="PROSITE" id="PS50600"/>
    </source>
</evidence>
<keyword evidence="4" id="KW-0788">Thiol protease</keyword>
<dbReference type="EnsemblPlants" id="EMT02835">
    <property type="protein sequence ID" value="EMT02835"/>
    <property type="gene ID" value="F775_25104"/>
</dbReference>
<keyword evidence="3" id="KW-0378">Hydrolase</keyword>
<evidence type="ECO:0000256" key="3">
    <source>
        <dbReference type="ARBA" id="ARBA00022801"/>
    </source>
</evidence>
<reference evidence="6" key="1">
    <citation type="submission" date="2015-06" db="UniProtKB">
        <authorList>
            <consortium name="EnsemblPlants"/>
        </authorList>
    </citation>
    <scope>IDENTIFICATION</scope>
</reference>
<dbReference type="GO" id="GO:0016929">
    <property type="term" value="F:deSUMOylase activity"/>
    <property type="evidence" value="ECO:0007669"/>
    <property type="project" value="TreeGrafter"/>
</dbReference>
<name>R7W157_AEGTA</name>
<dbReference type="PANTHER" id="PTHR12606">
    <property type="entry name" value="SENTRIN/SUMO-SPECIFIC PROTEASE"/>
    <property type="match status" value="1"/>
</dbReference>
<dbReference type="Pfam" id="PF02902">
    <property type="entry name" value="Peptidase_C48"/>
    <property type="match status" value="1"/>
</dbReference>
<accession>R7W157</accession>
<keyword evidence="2" id="KW-0645">Protease</keyword>
<organism evidence="6">
    <name type="scientific">Aegilops tauschii</name>
    <name type="common">Tausch's goatgrass</name>
    <name type="synonym">Aegilops squarrosa</name>
    <dbReference type="NCBI Taxonomy" id="37682"/>
    <lineage>
        <taxon>Eukaryota</taxon>
        <taxon>Viridiplantae</taxon>
        <taxon>Streptophyta</taxon>
        <taxon>Embryophyta</taxon>
        <taxon>Tracheophyta</taxon>
        <taxon>Spermatophyta</taxon>
        <taxon>Magnoliopsida</taxon>
        <taxon>Liliopsida</taxon>
        <taxon>Poales</taxon>
        <taxon>Poaceae</taxon>
        <taxon>BOP clade</taxon>
        <taxon>Pooideae</taxon>
        <taxon>Triticodae</taxon>
        <taxon>Triticeae</taxon>
        <taxon>Triticinae</taxon>
        <taxon>Aegilops</taxon>
    </lineage>
</organism>
<dbReference type="GO" id="GO:0005634">
    <property type="term" value="C:nucleus"/>
    <property type="evidence" value="ECO:0007669"/>
    <property type="project" value="TreeGrafter"/>
</dbReference>
<dbReference type="InterPro" id="IPR003653">
    <property type="entry name" value="Peptidase_C48_C"/>
</dbReference>
<evidence type="ECO:0000313" key="6">
    <source>
        <dbReference type="EnsemblPlants" id="EMT02835"/>
    </source>
</evidence>
<evidence type="ECO:0000256" key="4">
    <source>
        <dbReference type="ARBA" id="ARBA00022807"/>
    </source>
</evidence>
<dbReference type="InterPro" id="IPR038765">
    <property type="entry name" value="Papain-like_cys_pep_sf"/>
</dbReference>
<dbReference type="Gene3D" id="3.40.395.10">
    <property type="entry name" value="Adenoviral Proteinase, Chain A"/>
    <property type="match status" value="1"/>
</dbReference>
<protein>
    <recommendedName>
        <fullName evidence="5">Ubiquitin-like protease family profile domain-containing protein</fullName>
    </recommendedName>
</protein>
<evidence type="ECO:0000256" key="1">
    <source>
        <dbReference type="ARBA" id="ARBA00005234"/>
    </source>
</evidence>
<dbReference type="AlphaFoldDB" id="R7W157"/>
<dbReference type="PROSITE" id="PS50600">
    <property type="entry name" value="ULP_PROTEASE"/>
    <property type="match status" value="1"/>
</dbReference>
<comment type="similarity">
    <text evidence="1">Belongs to the peptidase C48 family.</text>
</comment>
<dbReference type="GO" id="GO:0006508">
    <property type="term" value="P:proteolysis"/>
    <property type="evidence" value="ECO:0007669"/>
    <property type="project" value="UniProtKB-KW"/>
</dbReference>
<dbReference type="GO" id="GO:0016926">
    <property type="term" value="P:protein desumoylation"/>
    <property type="evidence" value="ECO:0007669"/>
    <property type="project" value="TreeGrafter"/>
</dbReference>
<dbReference type="PANTHER" id="PTHR12606:SF122">
    <property type="entry name" value="UBIQUITIN-LIKE PROTEASE FAMILY PROFILE DOMAIN-CONTAINING PROTEIN"/>
    <property type="match status" value="1"/>
</dbReference>
<proteinExistence type="inferred from homology"/>
<sequence length="388" mass="44368">MAPPLLLPFLALDRRSPSSPQPPWRRRFPAGSPKQSRAGRRRHSWIWNGLGGGEEEQRRPSTASSRFAGARRPPVLDNTDIQQPDAAAEAPFFLPNANLKEPAEKMVNVHRPLSDVHHEMDDIYPVCSVMPSQSFTDKNHNVIVTLDRSQQSHANPSGKKSVINTSRRFTVPVSAADTTVEAKLSNDSSDEQITDERKSNENILKYHNKDQFKLIQNTFKGASLAKKIDACELLFFPICHCKHWFLFVVDLQNCQFVFMDSLFLKKSRYQVVVSEMLVGNFKHLWKEIVDSEYSFDNFRIVYPAMPRQGNGNDCGVFVMKCMEIWTPRVVLHDYFSRVNIPNIRIQYTNQLFFSSKNTADKSLVTHLLREGKFHRVRTGVTSESDVSQ</sequence>